<keyword evidence="9" id="KW-1185">Reference proteome</keyword>
<evidence type="ECO:0000256" key="1">
    <source>
        <dbReference type="ARBA" id="ARBA00004123"/>
    </source>
</evidence>
<keyword evidence="4" id="KW-0804">Transcription</keyword>
<dbReference type="PANTHER" id="PTHR13218">
    <property type="entry name" value="TRANSCRIPTION INITIATION FACTOR TFIID SUBUNIT 11-RELATED"/>
    <property type="match status" value="1"/>
</dbReference>
<dbReference type="PANTHER" id="PTHR13218:SF8">
    <property type="entry name" value="TRANSCRIPTION INITIATION FACTOR TFIID SUBUNIT 11"/>
    <property type="match status" value="1"/>
</dbReference>
<evidence type="ECO:0000259" key="7">
    <source>
        <dbReference type="Pfam" id="PF04719"/>
    </source>
</evidence>
<proteinExistence type="inferred from homology"/>
<evidence type="ECO:0000256" key="5">
    <source>
        <dbReference type="ARBA" id="ARBA00023242"/>
    </source>
</evidence>
<comment type="caution">
    <text evidence="8">The sequence shown here is derived from an EMBL/GenBank/DDBJ whole genome shotgun (WGS) entry which is preliminary data.</text>
</comment>
<evidence type="ECO:0000313" key="8">
    <source>
        <dbReference type="EMBL" id="KAF7682929.1"/>
    </source>
</evidence>
<dbReference type="SUPFAM" id="SSF47113">
    <property type="entry name" value="Histone-fold"/>
    <property type="match status" value="1"/>
</dbReference>
<evidence type="ECO:0000256" key="2">
    <source>
        <dbReference type="ARBA" id="ARBA00009788"/>
    </source>
</evidence>
<dbReference type="InterPro" id="IPR045127">
    <property type="entry name" value="TAF11-like"/>
</dbReference>
<dbReference type="InterPro" id="IPR006809">
    <property type="entry name" value="TAFII28_dom"/>
</dbReference>
<keyword evidence="5" id="KW-0539">Nucleus</keyword>
<evidence type="ECO:0000256" key="3">
    <source>
        <dbReference type="ARBA" id="ARBA00023015"/>
    </source>
</evidence>
<organism evidence="8 9">
    <name type="scientific">Astathelohania contejeani</name>
    <dbReference type="NCBI Taxonomy" id="164912"/>
    <lineage>
        <taxon>Eukaryota</taxon>
        <taxon>Fungi</taxon>
        <taxon>Fungi incertae sedis</taxon>
        <taxon>Microsporidia</taxon>
        <taxon>Astathelohaniidae</taxon>
        <taxon>Astathelohania</taxon>
    </lineage>
</organism>
<feature type="compositionally biased region" description="Polar residues" evidence="6">
    <location>
        <begin position="19"/>
        <end position="37"/>
    </location>
</feature>
<accession>A0ABQ7HXM3</accession>
<comment type="subcellular location">
    <subcellularLocation>
        <location evidence="1">Nucleus</location>
    </subcellularLocation>
</comment>
<dbReference type="Pfam" id="PF04719">
    <property type="entry name" value="TAFII28"/>
    <property type="match status" value="1"/>
</dbReference>
<sequence length="148" mass="16894">MSSDEESQEIIKPEEIIVQNDSQPTESESEDLNVNSNDSKDTSPYKFSLQEMLDQMSPDEFDRYESFRRAGFNKVAIRKLCNSILKQSCNPNFVISVAGIAKVFVGEMVGMAKQIQFEMGDSGPLLPSHIDEAYRRLYHLLPNMKNFF</sequence>
<keyword evidence="3" id="KW-0805">Transcription regulation</keyword>
<evidence type="ECO:0000313" key="9">
    <source>
        <dbReference type="Proteomes" id="UP001516464"/>
    </source>
</evidence>
<dbReference type="EMBL" id="SBIQ01000155">
    <property type="protein sequence ID" value="KAF7682929.1"/>
    <property type="molecule type" value="Genomic_DNA"/>
</dbReference>
<comment type="similarity">
    <text evidence="2">Belongs to the TAF11 family.</text>
</comment>
<evidence type="ECO:0000256" key="4">
    <source>
        <dbReference type="ARBA" id="ARBA00023163"/>
    </source>
</evidence>
<dbReference type="InterPro" id="IPR009072">
    <property type="entry name" value="Histone-fold"/>
</dbReference>
<dbReference type="Proteomes" id="UP001516464">
    <property type="component" value="Unassembled WGS sequence"/>
</dbReference>
<feature type="domain" description="TAFII28-like protein" evidence="7">
    <location>
        <begin position="52"/>
        <end position="136"/>
    </location>
</feature>
<dbReference type="CDD" id="cd08048">
    <property type="entry name" value="HFD_TAF11"/>
    <property type="match status" value="1"/>
</dbReference>
<gene>
    <name evidence="8" type="primary">taf11</name>
    <name evidence="8" type="ORF">TCON_1855</name>
</gene>
<reference evidence="8 9" key="1">
    <citation type="submission" date="2019-01" db="EMBL/GenBank/DDBJ databases">
        <title>Genomes sequencing and comparative genomics of infectious freshwater microsporidia, Cucumispora dikerogammari and Thelohania contejeani.</title>
        <authorList>
            <person name="Cormier A."/>
            <person name="Giraud I."/>
            <person name="Wattier R."/>
            <person name="Teixeira M."/>
            <person name="Grandjean F."/>
            <person name="Rigaud T."/>
            <person name="Cordaux R."/>
        </authorList>
    </citation>
    <scope>NUCLEOTIDE SEQUENCE [LARGE SCALE GENOMIC DNA]</scope>
    <source>
        <strain evidence="8">T1</strain>
        <tissue evidence="8">Spores</tissue>
    </source>
</reference>
<evidence type="ECO:0000256" key="6">
    <source>
        <dbReference type="SAM" id="MobiDB-lite"/>
    </source>
</evidence>
<name>A0ABQ7HXM3_9MICR</name>
<feature type="region of interest" description="Disordered" evidence="6">
    <location>
        <begin position="1"/>
        <end position="43"/>
    </location>
</feature>
<dbReference type="Gene3D" id="1.10.20.10">
    <property type="entry name" value="Histone, subunit A"/>
    <property type="match status" value="1"/>
</dbReference>
<protein>
    <submittedName>
        <fullName evidence="8">Transcription initiation factor TFIID subunit 11</fullName>
    </submittedName>
</protein>